<comment type="caution">
    <text evidence="2">The sequence shown here is derived from an EMBL/GenBank/DDBJ whole genome shotgun (WGS) entry which is preliminary data.</text>
</comment>
<dbReference type="AlphaFoldDB" id="A0A0M0KAQ4"/>
<protein>
    <submittedName>
        <fullName evidence="2">Uncharacterized protein</fullName>
    </submittedName>
</protein>
<evidence type="ECO:0000313" key="2">
    <source>
        <dbReference type="EMBL" id="KOO35915.1"/>
    </source>
</evidence>
<gene>
    <name evidence="2" type="ORF">Ctob_011388</name>
</gene>
<sequence length="337" mass="36588">MLADIKTTVSQLYTDVDTRPQLVADLLVSAGANKLLSKMVDEAKATKVIQYVAEATTYKGLSEKATVVKEMAAPYIEKAGNADGRKQLLEEGKELASPYLAPYISSVKETAAPYVAKLEELRKSEKVEKMLEAFNEAREYPVEKVAALKEKAVDLIKYEKVKAYREQWNVKTAEFQADMARLIKELPVVASAAAQKGADKVKTAATALAEELETHMAQVKALVAQGYGMASAIELEAVKQKVAAMSSSLLKQMEAEAKSGVELYKVEGFSLQDFLERLKRVGSAIVAEGKSLLPLKEEEPLKPAPSEPSVDAVPSSRVSDYESATEEDAPPTVVLTA</sequence>
<accession>A0A0M0KAQ4</accession>
<dbReference type="Proteomes" id="UP000037460">
    <property type="component" value="Unassembled WGS sequence"/>
</dbReference>
<proteinExistence type="predicted"/>
<name>A0A0M0KAQ4_9EUKA</name>
<organism evidence="2 3">
    <name type="scientific">Chrysochromulina tobinii</name>
    <dbReference type="NCBI Taxonomy" id="1460289"/>
    <lineage>
        <taxon>Eukaryota</taxon>
        <taxon>Haptista</taxon>
        <taxon>Haptophyta</taxon>
        <taxon>Prymnesiophyceae</taxon>
        <taxon>Prymnesiales</taxon>
        <taxon>Chrysochromulinaceae</taxon>
        <taxon>Chrysochromulina</taxon>
    </lineage>
</organism>
<dbReference type="OrthoDB" id="10473536at2759"/>
<dbReference type="EMBL" id="JWZX01000702">
    <property type="protein sequence ID" value="KOO35915.1"/>
    <property type="molecule type" value="Genomic_DNA"/>
</dbReference>
<evidence type="ECO:0000313" key="3">
    <source>
        <dbReference type="Proteomes" id="UP000037460"/>
    </source>
</evidence>
<feature type="region of interest" description="Disordered" evidence="1">
    <location>
        <begin position="295"/>
        <end position="337"/>
    </location>
</feature>
<keyword evidence="3" id="KW-1185">Reference proteome</keyword>
<evidence type="ECO:0000256" key="1">
    <source>
        <dbReference type="SAM" id="MobiDB-lite"/>
    </source>
</evidence>
<reference evidence="3" key="1">
    <citation type="journal article" date="2015" name="PLoS Genet.">
        <title>Genome Sequence and Transcriptome Analyses of Chrysochromulina tobin: Metabolic Tools for Enhanced Algal Fitness in the Prominent Order Prymnesiales (Haptophyceae).</title>
        <authorList>
            <person name="Hovde B.T."/>
            <person name="Deodato C.R."/>
            <person name="Hunsperger H.M."/>
            <person name="Ryken S.A."/>
            <person name="Yost W."/>
            <person name="Jha R.K."/>
            <person name="Patterson J."/>
            <person name="Monnat R.J. Jr."/>
            <person name="Barlow S.B."/>
            <person name="Starkenburg S.R."/>
            <person name="Cattolico R.A."/>
        </authorList>
    </citation>
    <scope>NUCLEOTIDE SEQUENCE</scope>
    <source>
        <strain evidence="3">CCMP291</strain>
    </source>
</reference>